<reference evidence="6" key="1">
    <citation type="journal article" date="2014" name="Int. J. Syst. Evol. Microbiol.">
        <title>Complete genome sequence of Corynebacterium casei LMG S-19264T (=DSM 44701T), isolated from a smear-ripened cheese.</title>
        <authorList>
            <consortium name="US DOE Joint Genome Institute (JGI-PGF)"/>
            <person name="Walter F."/>
            <person name="Albersmeier A."/>
            <person name="Kalinowski J."/>
            <person name="Ruckert C."/>
        </authorList>
    </citation>
    <scope>NUCLEOTIDE SEQUENCE</scope>
    <source>
        <strain evidence="6">JCM 4234</strain>
    </source>
</reference>
<dbReference type="InterPro" id="IPR035418">
    <property type="entry name" value="AraC-bd_2"/>
</dbReference>
<dbReference type="PROSITE" id="PS01124">
    <property type="entry name" value="HTH_ARAC_FAMILY_2"/>
    <property type="match status" value="1"/>
</dbReference>
<dbReference type="Pfam" id="PF14525">
    <property type="entry name" value="AraC_binding_2"/>
    <property type="match status" value="1"/>
</dbReference>
<dbReference type="InterPro" id="IPR020449">
    <property type="entry name" value="Tscrpt_reg_AraC-type_HTH"/>
</dbReference>
<proteinExistence type="predicted"/>
<evidence type="ECO:0000313" key="6">
    <source>
        <dbReference type="EMBL" id="GGS70309.1"/>
    </source>
</evidence>
<dbReference type="EMBL" id="BMSL01000044">
    <property type="protein sequence ID" value="GGS70309.1"/>
    <property type="molecule type" value="Genomic_DNA"/>
</dbReference>
<comment type="caution">
    <text evidence="6">The sequence shown here is derived from an EMBL/GenBank/DDBJ whole genome shotgun (WGS) entry which is preliminary data.</text>
</comment>
<feature type="domain" description="HTH araC/xylS-type" evidence="5">
    <location>
        <begin position="225"/>
        <end position="326"/>
    </location>
</feature>
<dbReference type="GO" id="GO:0003700">
    <property type="term" value="F:DNA-binding transcription factor activity"/>
    <property type="evidence" value="ECO:0007669"/>
    <property type="project" value="InterPro"/>
</dbReference>
<feature type="compositionally biased region" description="Polar residues" evidence="4">
    <location>
        <begin position="333"/>
        <end position="342"/>
    </location>
</feature>
<dbReference type="InterPro" id="IPR050204">
    <property type="entry name" value="AraC_XylS_family_regulators"/>
</dbReference>
<feature type="region of interest" description="Disordered" evidence="4">
    <location>
        <begin position="327"/>
        <end position="367"/>
    </location>
</feature>
<keyword evidence="3" id="KW-0804">Transcription</keyword>
<feature type="compositionally biased region" description="Low complexity" evidence="4">
    <location>
        <begin position="351"/>
        <end position="360"/>
    </location>
</feature>
<protein>
    <submittedName>
        <fullName evidence="6">AraC family transcriptional regulator</fullName>
    </submittedName>
</protein>
<organism evidence="6 7">
    <name type="scientific">Streptomyces griseoviridis</name>
    <dbReference type="NCBI Taxonomy" id="45398"/>
    <lineage>
        <taxon>Bacteria</taxon>
        <taxon>Bacillati</taxon>
        <taxon>Actinomycetota</taxon>
        <taxon>Actinomycetes</taxon>
        <taxon>Kitasatosporales</taxon>
        <taxon>Streptomycetaceae</taxon>
        <taxon>Streptomyces</taxon>
    </lineage>
</organism>
<accession>A0A918GVW4</accession>
<dbReference type="InterPro" id="IPR009057">
    <property type="entry name" value="Homeodomain-like_sf"/>
</dbReference>
<evidence type="ECO:0000256" key="4">
    <source>
        <dbReference type="SAM" id="MobiDB-lite"/>
    </source>
</evidence>
<gene>
    <name evidence="6" type="ORF">GCM10010238_68410</name>
</gene>
<dbReference type="AlphaFoldDB" id="A0A918GVW4"/>
<dbReference type="Proteomes" id="UP000653493">
    <property type="component" value="Unassembled WGS sequence"/>
</dbReference>
<dbReference type="PANTHER" id="PTHR46796">
    <property type="entry name" value="HTH-TYPE TRANSCRIPTIONAL ACTIVATOR RHAS-RELATED"/>
    <property type="match status" value="1"/>
</dbReference>
<evidence type="ECO:0000256" key="3">
    <source>
        <dbReference type="ARBA" id="ARBA00023163"/>
    </source>
</evidence>
<dbReference type="GO" id="GO:0043565">
    <property type="term" value="F:sequence-specific DNA binding"/>
    <property type="evidence" value="ECO:0007669"/>
    <property type="project" value="InterPro"/>
</dbReference>
<dbReference type="SMART" id="SM00342">
    <property type="entry name" value="HTH_ARAC"/>
    <property type="match status" value="1"/>
</dbReference>
<dbReference type="InterPro" id="IPR018060">
    <property type="entry name" value="HTH_AraC"/>
</dbReference>
<evidence type="ECO:0000256" key="2">
    <source>
        <dbReference type="ARBA" id="ARBA00023125"/>
    </source>
</evidence>
<evidence type="ECO:0000259" key="5">
    <source>
        <dbReference type="PROSITE" id="PS01124"/>
    </source>
</evidence>
<keyword evidence="1" id="KW-0805">Transcription regulation</keyword>
<evidence type="ECO:0000313" key="7">
    <source>
        <dbReference type="Proteomes" id="UP000653493"/>
    </source>
</evidence>
<dbReference type="Gene3D" id="1.10.10.60">
    <property type="entry name" value="Homeodomain-like"/>
    <property type="match status" value="1"/>
</dbReference>
<dbReference type="PRINTS" id="PR00032">
    <property type="entry name" value="HTHARAC"/>
</dbReference>
<keyword evidence="2" id="KW-0238">DNA-binding</keyword>
<dbReference type="Pfam" id="PF12833">
    <property type="entry name" value="HTH_18"/>
    <property type="match status" value="1"/>
</dbReference>
<sequence length="367" mass="39898">MSSDAATPDRTRKPTTARFSTDDVAEHRRAAYWSDALTRVFGGVEVPVADEGCRGTVQASLLGLVQVVTVEGAPMAMNRPAQPAGSRHDGCLMVMSLFDGSAVVTQGGQVTPVRPGETVFYDSARPMRIDFTSAFRVACLIFPRTLIGLPDTHLRRVLGAPISRCAPSASLLWPLLAGLGETVPKLPPGSGEVLLRHVVGLLSVVAEEPLPEDHPSSPASQDLLSRIKSYIDQRLGDPALSLASIARAHHISLRYLHKLFESEDTTASRWIQRRRLQRCRHELARQESATLTISSVARQSGFSSAAHFSRAFRRAYGMSPAEWREKVLRESEPVQTRKTATGTAERGTRMPLLSALSLRRPPGPAAA</sequence>
<dbReference type="PANTHER" id="PTHR46796:SF6">
    <property type="entry name" value="ARAC SUBFAMILY"/>
    <property type="match status" value="1"/>
</dbReference>
<dbReference type="SUPFAM" id="SSF46689">
    <property type="entry name" value="Homeodomain-like"/>
    <property type="match status" value="1"/>
</dbReference>
<keyword evidence="7" id="KW-1185">Reference proteome</keyword>
<name>A0A918GVW4_STRGD</name>
<reference evidence="6" key="2">
    <citation type="submission" date="2020-09" db="EMBL/GenBank/DDBJ databases">
        <authorList>
            <person name="Sun Q."/>
            <person name="Ohkuma M."/>
        </authorList>
    </citation>
    <scope>NUCLEOTIDE SEQUENCE</scope>
    <source>
        <strain evidence="6">JCM 4234</strain>
    </source>
</reference>
<evidence type="ECO:0000256" key="1">
    <source>
        <dbReference type="ARBA" id="ARBA00023015"/>
    </source>
</evidence>